<feature type="region of interest" description="Disordered" evidence="1">
    <location>
        <begin position="83"/>
        <end position="113"/>
    </location>
</feature>
<comment type="caution">
    <text evidence="2">The sequence shown here is derived from an EMBL/GenBank/DDBJ whole genome shotgun (WGS) entry which is preliminary data.</text>
</comment>
<sequence>MRGGSSILSQNPPRGGGWGTVASAPVGVVWALDGLRTTSESRAGMVSCETLISCACGVVWRATDGTASPVLCAWAATGSTRTARSAPAGASQRHPVDRPLEKQNRVRAERRRATGAPALRANRWFMTEHSEKRESEVSNKAVRPERRGPYAWARKERESVSRSRTALRCAGVSNGARWHRCPPFCVGRKTGRGRGKDEPEPGKQSISMRHDLMTS</sequence>
<evidence type="ECO:0000313" key="2">
    <source>
        <dbReference type="EMBL" id="OAG74063.1"/>
    </source>
</evidence>
<reference evidence="2 3" key="1">
    <citation type="submission" date="2016-03" db="EMBL/GenBank/DDBJ databases">
        <title>Draft genome sequence of Acetobacter malorum CECT 7742, a strain isolated from strawberry vinegar.</title>
        <authorList>
            <person name="Sainz F."/>
            <person name="Mas A."/>
            <person name="Torija M.J."/>
        </authorList>
    </citation>
    <scope>NUCLEOTIDE SEQUENCE [LARGE SCALE GENOMIC DNA]</scope>
    <source>
        <strain evidence="2 3">CECT 7742</strain>
    </source>
</reference>
<gene>
    <name evidence="2" type="ORF">Amal_03984</name>
</gene>
<accession>A0A177G164</accession>
<dbReference type="EMBL" id="LVHD01000246">
    <property type="protein sequence ID" value="OAG74063.1"/>
    <property type="molecule type" value="Genomic_DNA"/>
</dbReference>
<protein>
    <submittedName>
        <fullName evidence="2">Uncharacterized protein</fullName>
    </submittedName>
</protein>
<feature type="compositionally biased region" description="Basic and acidic residues" evidence="1">
    <location>
        <begin position="94"/>
        <end position="107"/>
    </location>
</feature>
<proteinExistence type="predicted"/>
<organism evidence="2 3">
    <name type="scientific">Acetobacter malorum</name>
    <dbReference type="NCBI Taxonomy" id="178901"/>
    <lineage>
        <taxon>Bacteria</taxon>
        <taxon>Pseudomonadati</taxon>
        <taxon>Pseudomonadota</taxon>
        <taxon>Alphaproteobacteria</taxon>
        <taxon>Acetobacterales</taxon>
        <taxon>Acetobacteraceae</taxon>
        <taxon>Acetobacter</taxon>
    </lineage>
</organism>
<name>A0A177G164_9PROT</name>
<dbReference type="AlphaFoldDB" id="A0A177G164"/>
<evidence type="ECO:0000313" key="3">
    <source>
        <dbReference type="Proteomes" id="UP000077349"/>
    </source>
</evidence>
<dbReference type="Proteomes" id="UP000077349">
    <property type="component" value="Unassembled WGS sequence"/>
</dbReference>
<feature type="region of interest" description="Disordered" evidence="1">
    <location>
        <begin position="180"/>
        <end position="215"/>
    </location>
</feature>
<evidence type="ECO:0000256" key="1">
    <source>
        <dbReference type="SAM" id="MobiDB-lite"/>
    </source>
</evidence>